<dbReference type="Pfam" id="PF05699">
    <property type="entry name" value="Dimer_Tnp_hAT"/>
    <property type="match status" value="1"/>
</dbReference>
<dbReference type="SUPFAM" id="SSF53098">
    <property type="entry name" value="Ribonuclease H-like"/>
    <property type="match status" value="1"/>
</dbReference>
<dbReference type="GO" id="GO:0003676">
    <property type="term" value="F:nucleic acid binding"/>
    <property type="evidence" value="ECO:0007669"/>
    <property type="project" value="InterPro"/>
</dbReference>
<dbReference type="InterPro" id="IPR036875">
    <property type="entry name" value="Znf_CCHC_sf"/>
</dbReference>
<dbReference type="GO" id="GO:0008270">
    <property type="term" value="F:zinc ion binding"/>
    <property type="evidence" value="ECO:0007669"/>
    <property type="project" value="InterPro"/>
</dbReference>
<evidence type="ECO:0000313" key="5">
    <source>
        <dbReference type="Proteomes" id="UP000663879"/>
    </source>
</evidence>
<dbReference type="GO" id="GO:0046983">
    <property type="term" value="F:protein dimerization activity"/>
    <property type="evidence" value="ECO:0007669"/>
    <property type="project" value="InterPro"/>
</dbReference>
<evidence type="ECO:0000259" key="3">
    <source>
        <dbReference type="Pfam" id="PF05699"/>
    </source>
</evidence>
<feature type="non-terminal residue" evidence="4">
    <location>
        <position position="1"/>
    </location>
</feature>
<dbReference type="SUPFAM" id="SSF57756">
    <property type="entry name" value="Retrovirus zinc finger-like domains"/>
    <property type="match status" value="1"/>
</dbReference>
<dbReference type="Proteomes" id="UP000663879">
    <property type="component" value="Unassembled WGS sequence"/>
</dbReference>
<feature type="domain" description="HAT C-terminal dimerisation" evidence="3">
    <location>
        <begin position="383"/>
        <end position="438"/>
    </location>
</feature>
<dbReference type="InterPro" id="IPR008906">
    <property type="entry name" value="HATC_C_dom"/>
</dbReference>
<dbReference type="AlphaFoldDB" id="A0A813V1V7"/>
<evidence type="ECO:0000256" key="2">
    <source>
        <dbReference type="SAM" id="MobiDB-lite"/>
    </source>
</evidence>
<evidence type="ECO:0000256" key="1">
    <source>
        <dbReference type="SAM" id="Coils"/>
    </source>
</evidence>
<protein>
    <recommendedName>
        <fullName evidence="3">HAT C-terminal dimerisation domain-containing protein</fullName>
    </recommendedName>
</protein>
<feature type="region of interest" description="Disordered" evidence="2">
    <location>
        <begin position="72"/>
        <end position="134"/>
    </location>
</feature>
<accession>A0A813V1V7</accession>
<feature type="non-terminal residue" evidence="4">
    <location>
        <position position="448"/>
    </location>
</feature>
<feature type="coiled-coil region" evidence="1">
    <location>
        <begin position="275"/>
        <end position="302"/>
    </location>
</feature>
<comment type="caution">
    <text evidence="4">The sequence shown here is derived from an EMBL/GenBank/DDBJ whole genome shotgun (WGS) entry which is preliminary data.</text>
</comment>
<feature type="compositionally biased region" description="Polar residues" evidence="2">
    <location>
        <begin position="72"/>
        <end position="122"/>
    </location>
</feature>
<sequence length="448" mass="51825">MLESFIIEQFLIGLNDYELKSKLCDLGLMDLNSILGVTNRHEENKSLLSALSYRGGQTAYYGSTTPSQNTLMSSNYNYNMSPRSDSTSYDNQMKPADTQQRNYNGSRQVSFGPEQTNRYNTQSRSNYSPSRSTSDRINCYKFGQLGHYASSCPNVENKGNDPAKIYNGIVNDWPIYIGLVADLNTCIEDLENKDSEKLWLRNCIGTVNVIHNLIEASPKRHQIFKKIQSDFVGEAISLKSTSETRWSSRDRAFKAIRQNLNSIHIKKYEGSLKEVTNYEDIKEQYNAQVERLTTELINQLKERFSDDLEPISFIYDILLDEKLKVNRDLLEAKLDIYRDIIDFQNVLCEIQVWKNYIKNQPEFINEDSCIQKLKDFFGKNNLKNLFPNINKLFQIYLTIPVSSATPERTFSCLKRIKTWLRNSIGQERVSNLAVLNIEKEEIEELDLD</sequence>
<evidence type="ECO:0000313" key="4">
    <source>
        <dbReference type="EMBL" id="CAF0831184.1"/>
    </source>
</evidence>
<dbReference type="EMBL" id="CAJNOC010001062">
    <property type="protein sequence ID" value="CAF0831184.1"/>
    <property type="molecule type" value="Genomic_DNA"/>
</dbReference>
<proteinExistence type="predicted"/>
<dbReference type="InterPro" id="IPR012337">
    <property type="entry name" value="RNaseH-like_sf"/>
</dbReference>
<keyword evidence="5" id="KW-1185">Reference proteome</keyword>
<keyword evidence="1" id="KW-0175">Coiled coil</keyword>
<name>A0A813V1V7_9BILA</name>
<feature type="compositionally biased region" description="Low complexity" evidence="2">
    <location>
        <begin position="123"/>
        <end position="134"/>
    </location>
</feature>
<reference evidence="4" key="1">
    <citation type="submission" date="2021-02" db="EMBL/GenBank/DDBJ databases">
        <authorList>
            <person name="Nowell W R."/>
        </authorList>
    </citation>
    <scope>NUCLEOTIDE SEQUENCE</scope>
    <source>
        <strain evidence="4">Ploen Becks lab</strain>
    </source>
</reference>
<dbReference type="OrthoDB" id="6617140at2759"/>
<dbReference type="PANTHER" id="PTHR46880:SF5">
    <property type="entry name" value="DUF4371 DOMAIN-CONTAINING PROTEIN"/>
    <property type="match status" value="1"/>
</dbReference>
<dbReference type="PANTHER" id="PTHR46880">
    <property type="entry name" value="RAS-ASSOCIATING DOMAIN-CONTAINING PROTEIN"/>
    <property type="match status" value="1"/>
</dbReference>
<organism evidence="4 5">
    <name type="scientific">Brachionus calyciflorus</name>
    <dbReference type="NCBI Taxonomy" id="104777"/>
    <lineage>
        <taxon>Eukaryota</taxon>
        <taxon>Metazoa</taxon>
        <taxon>Spiralia</taxon>
        <taxon>Gnathifera</taxon>
        <taxon>Rotifera</taxon>
        <taxon>Eurotatoria</taxon>
        <taxon>Monogononta</taxon>
        <taxon>Pseudotrocha</taxon>
        <taxon>Ploima</taxon>
        <taxon>Brachionidae</taxon>
        <taxon>Brachionus</taxon>
    </lineage>
</organism>
<gene>
    <name evidence="4" type="ORF">OXX778_LOCUS7973</name>
</gene>